<accession>A0A0N4UIE7</accession>
<dbReference type="AlphaFoldDB" id="A0A0N4UIE7"/>
<organism evidence="2 4">
    <name type="scientific">Dracunculus medinensis</name>
    <name type="common">Guinea worm</name>
    <dbReference type="NCBI Taxonomy" id="318479"/>
    <lineage>
        <taxon>Eukaryota</taxon>
        <taxon>Metazoa</taxon>
        <taxon>Ecdysozoa</taxon>
        <taxon>Nematoda</taxon>
        <taxon>Chromadorea</taxon>
        <taxon>Rhabditida</taxon>
        <taxon>Spirurina</taxon>
        <taxon>Dracunculoidea</taxon>
        <taxon>Dracunculidae</taxon>
        <taxon>Dracunculus</taxon>
    </lineage>
</organism>
<evidence type="ECO:0000313" key="3">
    <source>
        <dbReference type="Proteomes" id="UP000274756"/>
    </source>
</evidence>
<dbReference type="Proteomes" id="UP000038040">
    <property type="component" value="Unplaced"/>
</dbReference>
<sequence length="114" mass="12914">MNNNNNNNNRKVTANGFLYVAPSNIDFSQPSHSAKPETVPQVVMDMKRCIRVCGADAITGHLHSILIAFKIDNDNETDNHIPICYMKADSTEEIRWSIIFFSLNVKFFKNAIII</sequence>
<dbReference type="STRING" id="318479.A0A0N4UIE7"/>
<proteinExistence type="predicted"/>
<keyword evidence="3" id="KW-1185">Reference proteome</keyword>
<evidence type="ECO:0000313" key="4">
    <source>
        <dbReference type="WBParaSite" id="DME_0000737501-mRNA-1"/>
    </source>
</evidence>
<name>A0A0N4UIE7_DRAME</name>
<dbReference type="OrthoDB" id="9942268at2759"/>
<dbReference type="WBParaSite" id="DME_0000737501-mRNA-1">
    <property type="protein sequence ID" value="DME_0000737501-mRNA-1"/>
    <property type="gene ID" value="DME_0000737501"/>
</dbReference>
<dbReference type="Proteomes" id="UP000274756">
    <property type="component" value="Unassembled WGS sequence"/>
</dbReference>
<protein>
    <submittedName>
        <fullName evidence="4">PID domain-containing protein</fullName>
    </submittedName>
</protein>
<evidence type="ECO:0000313" key="2">
    <source>
        <dbReference type="Proteomes" id="UP000038040"/>
    </source>
</evidence>
<gene>
    <name evidence="1" type="ORF">DME_LOCUS1737</name>
</gene>
<evidence type="ECO:0000313" key="1">
    <source>
        <dbReference type="EMBL" id="VDN51764.1"/>
    </source>
</evidence>
<dbReference type="EMBL" id="UYYG01000030">
    <property type="protein sequence ID" value="VDN51764.1"/>
    <property type="molecule type" value="Genomic_DNA"/>
</dbReference>
<reference evidence="1 3" key="2">
    <citation type="submission" date="2018-11" db="EMBL/GenBank/DDBJ databases">
        <authorList>
            <consortium name="Pathogen Informatics"/>
        </authorList>
    </citation>
    <scope>NUCLEOTIDE SEQUENCE [LARGE SCALE GENOMIC DNA]</scope>
</reference>
<reference evidence="4" key="1">
    <citation type="submission" date="2017-02" db="UniProtKB">
        <authorList>
            <consortium name="WormBaseParasite"/>
        </authorList>
    </citation>
    <scope>IDENTIFICATION</scope>
</reference>